<name>A0A3D1JIU2_9CHLR</name>
<reference evidence="3 4" key="1">
    <citation type="journal article" date="2018" name="Nat. Biotechnol.">
        <title>A standardized bacterial taxonomy based on genome phylogeny substantially revises the tree of life.</title>
        <authorList>
            <person name="Parks D.H."/>
            <person name="Chuvochina M."/>
            <person name="Waite D.W."/>
            <person name="Rinke C."/>
            <person name="Skarshewski A."/>
            <person name="Chaumeil P.A."/>
            <person name="Hugenholtz P."/>
        </authorList>
    </citation>
    <scope>NUCLEOTIDE SEQUENCE [LARGE SCALE GENOMIC DNA]</scope>
    <source>
        <strain evidence="3">UBA8781</strain>
    </source>
</reference>
<evidence type="ECO:0000256" key="1">
    <source>
        <dbReference type="ARBA" id="ARBA00022759"/>
    </source>
</evidence>
<dbReference type="PANTHER" id="PTHR46018:SF2">
    <property type="entry name" value="ZINC PHOSPHODIESTERASE ELAC PROTEIN 1"/>
    <property type="match status" value="1"/>
</dbReference>
<dbReference type="AlphaFoldDB" id="A0A3D1JIU2"/>
<dbReference type="PANTHER" id="PTHR46018">
    <property type="entry name" value="ZINC PHOSPHODIESTERASE ELAC PROTEIN 1"/>
    <property type="match status" value="1"/>
</dbReference>
<dbReference type="Pfam" id="PF12706">
    <property type="entry name" value="Lactamase_B_2"/>
    <property type="match status" value="1"/>
</dbReference>
<protein>
    <submittedName>
        <fullName evidence="3">MBL fold metallo-hydrolase</fullName>
    </submittedName>
</protein>
<evidence type="ECO:0000313" key="3">
    <source>
        <dbReference type="EMBL" id="HCE18423.1"/>
    </source>
</evidence>
<dbReference type="Gene3D" id="3.60.15.10">
    <property type="entry name" value="Ribonuclease Z/Hydroxyacylglutathione hydrolase-like"/>
    <property type="match status" value="1"/>
</dbReference>
<comment type="caution">
    <text evidence="3">The sequence shown here is derived from an EMBL/GenBank/DDBJ whole genome shotgun (WGS) entry which is preliminary data.</text>
</comment>
<dbReference type="InterPro" id="IPR001279">
    <property type="entry name" value="Metallo-B-lactamas"/>
</dbReference>
<sequence>MNENQEFSVRFWGVRGSYPTPGASTVRYGGNTPCIEVTIGAWTIILDAGTGIIPLGRELMRRSRENKQPVEAVLLFSHLHHDHTQGFPFFTPAFVPSTRLHLFGPDFLNSSPKVALAAVMSPPYFPLHLSELNAWLSFATLREPDLLAIGESVGGVALGSASDPVLMEDPDLIRIRVLRSYAHPNGVLHYRIDWHDVSMVYATDTEGYVNGDRRLAHFAQGTRLLIHDAQYTDEHYLGMAAGLPNTQGYGHSTVGIAIQAAQVSGARQLVLFHHAPEYDDEQMDRIAAQAERLLPGTMVAREGLTLHLNQTDGVVQVSHATHAQTR</sequence>
<keyword evidence="3" id="KW-0378">Hydrolase</keyword>
<gene>
    <name evidence="3" type="ORF">DEQ80_11235</name>
</gene>
<dbReference type="GO" id="GO:0042781">
    <property type="term" value="F:3'-tRNA processing endoribonuclease activity"/>
    <property type="evidence" value="ECO:0007669"/>
    <property type="project" value="TreeGrafter"/>
</dbReference>
<keyword evidence="1" id="KW-0255">Endonuclease</keyword>
<accession>A0A3D1JIU2</accession>
<proteinExistence type="predicted"/>
<dbReference type="InterPro" id="IPR036866">
    <property type="entry name" value="RibonucZ/Hydroxyglut_hydro"/>
</dbReference>
<feature type="domain" description="Metallo-beta-lactamase" evidence="2">
    <location>
        <begin position="44"/>
        <end position="274"/>
    </location>
</feature>
<evidence type="ECO:0000259" key="2">
    <source>
        <dbReference type="Pfam" id="PF12706"/>
    </source>
</evidence>
<dbReference type="EMBL" id="DPBP01000042">
    <property type="protein sequence ID" value="HCE18423.1"/>
    <property type="molecule type" value="Genomic_DNA"/>
</dbReference>
<evidence type="ECO:0000313" key="4">
    <source>
        <dbReference type="Proteomes" id="UP000264141"/>
    </source>
</evidence>
<dbReference type="STRING" id="229919.GCA_001050195_00332"/>
<dbReference type="Proteomes" id="UP000264141">
    <property type="component" value="Unassembled WGS sequence"/>
</dbReference>
<organism evidence="3 4">
    <name type="scientific">Anaerolinea thermolimosa</name>
    <dbReference type="NCBI Taxonomy" id="229919"/>
    <lineage>
        <taxon>Bacteria</taxon>
        <taxon>Bacillati</taxon>
        <taxon>Chloroflexota</taxon>
        <taxon>Anaerolineae</taxon>
        <taxon>Anaerolineales</taxon>
        <taxon>Anaerolineaceae</taxon>
        <taxon>Anaerolinea</taxon>
    </lineage>
</organism>
<keyword evidence="1" id="KW-0540">Nuclease</keyword>
<dbReference type="SUPFAM" id="SSF56281">
    <property type="entry name" value="Metallo-hydrolase/oxidoreductase"/>
    <property type="match status" value="1"/>
</dbReference>
<dbReference type="CDD" id="cd07715">
    <property type="entry name" value="TaR3-like_MBL-fold"/>
    <property type="match status" value="1"/>
</dbReference>